<protein>
    <recommendedName>
        <fullName evidence="4">DUF2568 domain-containing protein</fullName>
    </recommendedName>
</protein>
<feature type="transmembrane region" description="Helical" evidence="1">
    <location>
        <begin position="27"/>
        <end position="51"/>
    </location>
</feature>
<gene>
    <name evidence="2" type="ORF">I2501_19755</name>
</gene>
<dbReference type="AlphaFoldDB" id="A0A931FFV6"/>
<evidence type="ECO:0008006" key="4">
    <source>
        <dbReference type="Google" id="ProtNLM"/>
    </source>
</evidence>
<name>A0A931FFV6_9ACTN</name>
<proteinExistence type="predicted"/>
<evidence type="ECO:0000313" key="2">
    <source>
        <dbReference type="EMBL" id="MBF9070266.1"/>
    </source>
</evidence>
<evidence type="ECO:0000313" key="3">
    <source>
        <dbReference type="Proteomes" id="UP000657385"/>
    </source>
</evidence>
<reference evidence="2" key="1">
    <citation type="submission" date="2020-11" db="EMBL/GenBank/DDBJ databases">
        <title>Isolation and identification of active actinomycetes.</title>
        <authorList>
            <person name="Yu B."/>
        </authorList>
    </citation>
    <scope>NUCLEOTIDE SEQUENCE</scope>
    <source>
        <strain evidence="2">NEAU-YB345</strain>
    </source>
</reference>
<comment type="caution">
    <text evidence="2">The sequence shown here is derived from an EMBL/GenBank/DDBJ whole genome shotgun (WGS) entry which is preliminary data.</text>
</comment>
<keyword evidence="1" id="KW-0812">Transmembrane</keyword>
<dbReference type="EMBL" id="JADPRT010000008">
    <property type="protein sequence ID" value="MBF9070266.1"/>
    <property type="molecule type" value="Genomic_DNA"/>
</dbReference>
<keyword evidence="3" id="KW-1185">Reference proteome</keyword>
<feature type="transmembrane region" description="Helical" evidence="1">
    <location>
        <begin position="63"/>
        <end position="86"/>
    </location>
</feature>
<organism evidence="2 3">
    <name type="scientific">Streptacidiphilus fuscans</name>
    <dbReference type="NCBI Taxonomy" id="2789292"/>
    <lineage>
        <taxon>Bacteria</taxon>
        <taxon>Bacillati</taxon>
        <taxon>Actinomycetota</taxon>
        <taxon>Actinomycetes</taxon>
        <taxon>Kitasatosporales</taxon>
        <taxon>Streptomycetaceae</taxon>
        <taxon>Streptacidiphilus</taxon>
    </lineage>
</organism>
<feature type="transmembrane region" description="Helical" evidence="1">
    <location>
        <begin position="92"/>
        <end position="110"/>
    </location>
</feature>
<accession>A0A931FFV6</accession>
<evidence type="ECO:0000256" key="1">
    <source>
        <dbReference type="SAM" id="Phobius"/>
    </source>
</evidence>
<sequence length="121" mass="12711">MEPFKERAYATALRAGLELVGWIGLPIALWGHSILAAILVDVVLIGVPAVLQTPGDKPGPGGGAVLAVPGWVTVVMVLAELGGAVVAGWLLFWAWAAVLVTVLALACLVTEQPRWKRLLRA</sequence>
<dbReference type="Proteomes" id="UP000657385">
    <property type="component" value="Unassembled WGS sequence"/>
</dbReference>
<keyword evidence="1" id="KW-1133">Transmembrane helix</keyword>
<keyword evidence="1" id="KW-0472">Membrane</keyword>